<reference evidence="4" key="1">
    <citation type="submission" date="2019-10" db="EMBL/GenBank/DDBJ databases">
        <title>The sequence and de novo assembly of the wild yak genome.</title>
        <authorList>
            <person name="Liu Y."/>
        </authorList>
    </citation>
    <scope>NUCLEOTIDE SEQUENCE [LARGE SCALE GENOMIC DNA]</scope>
    <source>
        <strain evidence="4">WY2019</strain>
    </source>
</reference>
<evidence type="ECO:0000256" key="1">
    <source>
        <dbReference type="ARBA" id="ARBA00022574"/>
    </source>
</evidence>
<comment type="caution">
    <text evidence="4">The sequence shown here is derived from an EMBL/GenBank/DDBJ whole genome shotgun (WGS) entry which is preliminary data.</text>
</comment>
<keyword evidence="1" id="KW-0853">WD repeat</keyword>
<evidence type="ECO:0000256" key="3">
    <source>
        <dbReference type="SAM" id="MobiDB-lite"/>
    </source>
</evidence>
<dbReference type="AlphaFoldDB" id="A0A6B0RI14"/>
<evidence type="ECO:0000256" key="2">
    <source>
        <dbReference type="ARBA" id="ARBA00022737"/>
    </source>
</evidence>
<dbReference type="InterPro" id="IPR036322">
    <property type="entry name" value="WD40_repeat_dom_sf"/>
</dbReference>
<feature type="region of interest" description="Disordered" evidence="3">
    <location>
        <begin position="328"/>
        <end position="462"/>
    </location>
</feature>
<accession>A0A6B0RI14</accession>
<keyword evidence="2" id="KW-0677">Repeat</keyword>
<gene>
    <name evidence="4" type="ORF">E5288_WYG007810</name>
</gene>
<organism evidence="4 5">
    <name type="scientific">Bos mutus</name>
    <name type="common">wild yak</name>
    <dbReference type="NCBI Taxonomy" id="72004"/>
    <lineage>
        <taxon>Eukaryota</taxon>
        <taxon>Metazoa</taxon>
        <taxon>Chordata</taxon>
        <taxon>Craniata</taxon>
        <taxon>Vertebrata</taxon>
        <taxon>Euteleostomi</taxon>
        <taxon>Mammalia</taxon>
        <taxon>Eutheria</taxon>
        <taxon>Laurasiatheria</taxon>
        <taxon>Artiodactyla</taxon>
        <taxon>Ruminantia</taxon>
        <taxon>Pecora</taxon>
        <taxon>Bovidae</taxon>
        <taxon>Bovinae</taxon>
        <taxon>Bos</taxon>
    </lineage>
</organism>
<evidence type="ECO:0000313" key="4">
    <source>
        <dbReference type="EMBL" id="MXQ86993.1"/>
    </source>
</evidence>
<dbReference type="InterPro" id="IPR048720">
    <property type="entry name" value="PROPPIN"/>
</dbReference>
<dbReference type="PANTHER" id="PTHR11227">
    <property type="entry name" value="WD-REPEAT PROTEIN INTERACTING WITH PHOSPHOINOSIDES WIPI -RELATED"/>
    <property type="match status" value="1"/>
</dbReference>
<sequence length="462" mass="49159">MEAEGADGASGGAEAALSCFSFNQDCTSLAIGTKAGYKLFSLSSVEQLDHVHGSNDTPDVYIVERLFSSSLVVVVSHTKPRQMNVYHFKKGTEICNYSYSGNILAIRLNRQRLLVCLEESIYIHNIKDMKLLKTILDIPANPTGEPPPETRALCLMPRDFLPAVFLPQLKSPSWRYYGQGSLRLIRTAASGRSELPCKDKTVPHPGTPSRPCEAAEITNIRSEARSLLCLRNLYFSGELTAQKLSWKRGRCHVWALGHSSEKSRESILPSDPSAAPGHGGCPVSRSPLGAQTPLGVTARPGVRAGASLASRWRCGPAACGQRPAVPALRRAPAGPGEPALRGLLSPARPSARLQRTQPLRGCSPPGPPPGPADPAAHWASSSSLLGSGTSEENKENDLRPPLPQSYAATVARPSASAASTVPGYSEDGGALRGEVIPEHEFATGPVCLDDENEFPPVSTGGP</sequence>
<dbReference type="Proteomes" id="UP000322234">
    <property type="component" value="Unassembled WGS sequence"/>
</dbReference>
<feature type="compositionally biased region" description="Low complexity" evidence="3">
    <location>
        <begin position="328"/>
        <end position="344"/>
    </location>
</feature>
<feature type="compositionally biased region" description="Low complexity" evidence="3">
    <location>
        <begin position="373"/>
        <end position="390"/>
    </location>
</feature>
<feature type="compositionally biased region" description="Low complexity" evidence="3">
    <location>
        <begin position="407"/>
        <end position="422"/>
    </location>
</feature>
<name>A0A6B0RI14_9CETA</name>
<protein>
    <recommendedName>
        <fullName evidence="6">WD repeat domain phosphoinositide-interacting protein 1</fullName>
    </recommendedName>
</protein>
<keyword evidence="5" id="KW-1185">Reference proteome</keyword>
<evidence type="ECO:0008006" key="6">
    <source>
        <dbReference type="Google" id="ProtNLM"/>
    </source>
</evidence>
<feature type="region of interest" description="Disordered" evidence="3">
    <location>
        <begin position="262"/>
        <end position="296"/>
    </location>
</feature>
<proteinExistence type="predicted"/>
<evidence type="ECO:0000313" key="5">
    <source>
        <dbReference type="Proteomes" id="UP000322234"/>
    </source>
</evidence>
<dbReference type="EMBL" id="VBQZ03000036">
    <property type="protein sequence ID" value="MXQ86993.1"/>
    <property type="molecule type" value="Genomic_DNA"/>
</dbReference>
<dbReference type="SUPFAM" id="SSF50978">
    <property type="entry name" value="WD40 repeat-like"/>
    <property type="match status" value="1"/>
</dbReference>
<dbReference type="Pfam" id="PF21032">
    <property type="entry name" value="PROPPIN"/>
    <property type="match status" value="1"/>
</dbReference>